<evidence type="ECO:0000256" key="1">
    <source>
        <dbReference type="SAM" id="Phobius"/>
    </source>
</evidence>
<proteinExistence type="predicted"/>
<name>B3NEQ1_DROER</name>
<feature type="transmembrane region" description="Helical" evidence="1">
    <location>
        <begin position="81"/>
        <end position="98"/>
    </location>
</feature>
<protein>
    <submittedName>
        <fullName evidence="2">Uncharacterized protein</fullName>
    </submittedName>
</protein>
<feature type="transmembrane region" description="Helical" evidence="1">
    <location>
        <begin position="45"/>
        <end position="69"/>
    </location>
</feature>
<sequence>MIIEIVVQVLYGTALLTAIMAAPLATLELDVAVVESEQHAAKVHYSRALIYATVSLVLTTMALMPYLVTSARWRKQNSRKIFVAMVPWMLVCCIQFLTNAVLQLKEIFNEAGGGRQRGLVYALVFYCAIFGLALEQMLHWNVVYDLMTDGVITSIFHHELPLMVS</sequence>
<dbReference type="HOGENOM" id="CLU_1628792_0_0_1"/>
<feature type="transmembrane region" description="Helical" evidence="1">
    <location>
        <begin position="118"/>
        <end position="138"/>
    </location>
</feature>
<dbReference type="OrthoDB" id="7861463at2759"/>
<dbReference type="AlphaFoldDB" id="B3NEQ1"/>
<evidence type="ECO:0000313" key="2">
    <source>
        <dbReference type="EMBL" id="EDV50046.1"/>
    </source>
</evidence>
<keyword evidence="1" id="KW-0812">Transmembrane</keyword>
<dbReference type="PhylomeDB" id="B3NEQ1"/>
<accession>B3NEQ1</accession>
<organism evidence="2 3">
    <name type="scientific">Drosophila erecta</name>
    <name type="common">Fruit fly</name>
    <dbReference type="NCBI Taxonomy" id="7220"/>
    <lineage>
        <taxon>Eukaryota</taxon>
        <taxon>Metazoa</taxon>
        <taxon>Ecdysozoa</taxon>
        <taxon>Arthropoda</taxon>
        <taxon>Hexapoda</taxon>
        <taxon>Insecta</taxon>
        <taxon>Pterygota</taxon>
        <taxon>Neoptera</taxon>
        <taxon>Endopterygota</taxon>
        <taxon>Diptera</taxon>
        <taxon>Brachycera</taxon>
        <taxon>Muscomorpha</taxon>
        <taxon>Ephydroidea</taxon>
        <taxon>Drosophilidae</taxon>
        <taxon>Drosophila</taxon>
        <taxon>Sophophora</taxon>
    </lineage>
</organism>
<evidence type="ECO:0000313" key="3">
    <source>
        <dbReference type="Proteomes" id="UP000008711"/>
    </source>
</evidence>
<reference evidence="2 3" key="2">
    <citation type="journal article" date="2008" name="Bioinformatics">
        <title>Assembly reconciliation.</title>
        <authorList>
            <person name="Zimin A.V."/>
            <person name="Smith D.R."/>
            <person name="Sutton G."/>
            <person name="Yorke J.A."/>
        </authorList>
    </citation>
    <scope>NUCLEOTIDE SEQUENCE [LARGE SCALE GENOMIC DNA]</scope>
    <source>
        <strain evidence="2 3">TSC#14021-0224.01</strain>
    </source>
</reference>
<keyword evidence="1" id="KW-1133">Transmembrane helix</keyword>
<dbReference type="KEGG" id="der:6545158"/>
<dbReference type="eggNOG" id="ENOG502TB7I">
    <property type="taxonomic scope" value="Eukaryota"/>
</dbReference>
<dbReference type="EMBL" id="CH954178">
    <property type="protein sequence ID" value="EDV50046.1"/>
    <property type="molecule type" value="Genomic_DNA"/>
</dbReference>
<dbReference type="OMA" id="PWVSTCC"/>
<keyword evidence="1" id="KW-0472">Membrane</keyword>
<keyword evidence="3" id="KW-1185">Reference proteome</keyword>
<dbReference type="Proteomes" id="UP000008711">
    <property type="component" value="Unassembled WGS sequence"/>
</dbReference>
<gene>
    <name evidence="2" type="primary">Dere\GG14663</name>
    <name evidence="2" type="synonym">dere_GLEANR_14811</name>
    <name evidence="2" type="synonym">GG14663</name>
    <name evidence="2" type="ORF">Dere_GG14663</name>
</gene>
<reference evidence="2 3" key="1">
    <citation type="journal article" date="2007" name="Nature">
        <title>Evolution of genes and genomes on the Drosophila phylogeny.</title>
        <authorList>
            <consortium name="Drosophila 12 Genomes Consortium"/>
            <person name="Clark A.G."/>
            <person name="Eisen M.B."/>
            <person name="Smith D.R."/>
            <person name="Bergman C.M."/>
            <person name="Oliver B."/>
            <person name="Markow T.A."/>
            <person name="Kaufman T.C."/>
            <person name="Kellis M."/>
            <person name="Gelbart W."/>
            <person name="Iyer V.N."/>
            <person name="Pollard D.A."/>
            <person name="Sackton T.B."/>
            <person name="Larracuente A.M."/>
            <person name="Singh N.D."/>
            <person name="Abad J.P."/>
            <person name="Abt D.N."/>
            <person name="Adryan B."/>
            <person name="Aguade M."/>
            <person name="Akashi H."/>
            <person name="Anderson W.W."/>
            <person name="Aquadro C.F."/>
            <person name="Ardell D.H."/>
            <person name="Arguello R."/>
            <person name="Artieri C.G."/>
            <person name="Barbash D.A."/>
            <person name="Barker D."/>
            <person name="Barsanti P."/>
            <person name="Batterham P."/>
            <person name="Batzoglou S."/>
            <person name="Begun D."/>
            <person name="Bhutkar A."/>
            <person name="Blanco E."/>
            <person name="Bosak S.A."/>
            <person name="Bradley R.K."/>
            <person name="Brand A.D."/>
            <person name="Brent M.R."/>
            <person name="Brooks A.N."/>
            <person name="Brown R.H."/>
            <person name="Butlin R.K."/>
            <person name="Caggese C."/>
            <person name="Calvi B.R."/>
            <person name="Bernardo de Carvalho A."/>
            <person name="Caspi A."/>
            <person name="Castrezana S."/>
            <person name="Celniker S.E."/>
            <person name="Chang J.L."/>
            <person name="Chapple C."/>
            <person name="Chatterji S."/>
            <person name="Chinwalla A."/>
            <person name="Civetta A."/>
            <person name="Clifton S.W."/>
            <person name="Comeron J.M."/>
            <person name="Costello J.C."/>
            <person name="Coyne J.A."/>
            <person name="Daub J."/>
            <person name="David R.G."/>
            <person name="Delcher A.L."/>
            <person name="Delehaunty K."/>
            <person name="Do C.B."/>
            <person name="Ebling H."/>
            <person name="Edwards K."/>
            <person name="Eickbush T."/>
            <person name="Evans J.D."/>
            <person name="Filipski A."/>
            <person name="Findeiss S."/>
            <person name="Freyhult E."/>
            <person name="Fulton L."/>
            <person name="Fulton R."/>
            <person name="Garcia A.C."/>
            <person name="Gardiner A."/>
            <person name="Garfield D.A."/>
            <person name="Garvin B.E."/>
            <person name="Gibson G."/>
            <person name="Gilbert D."/>
            <person name="Gnerre S."/>
            <person name="Godfrey J."/>
            <person name="Good R."/>
            <person name="Gotea V."/>
            <person name="Gravely B."/>
            <person name="Greenberg A.J."/>
            <person name="Griffiths-Jones S."/>
            <person name="Gross S."/>
            <person name="Guigo R."/>
            <person name="Gustafson E.A."/>
            <person name="Haerty W."/>
            <person name="Hahn M.W."/>
            <person name="Halligan D.L."/>
            <person name="Halpern A.L."/>
            <person name="Halter G.M."/>
            <person name="Han M.V."/>
            <person name="Heger A."/>
            <person name="Hillier L."/>
            <person name="Hinrichs A.S."/>
            <person name="Holmes I."/>
            <person name="Hoskins R.A."/>
            <person name="Hubisz M.J."/>
            <person name="Hultmark D."/>
            <person name="Huntley M.A."/>
            <person name="Jaffe D.B."/>
            <person name="Jagadeeshan S."/>
            <person name="Jeck W.R."/>
            <person name="Johnson J."/>
            <person name="Jones C.D."/>
            <person name="Jordan W.C."/>
            <person name="Karpen G.H."/>
            <person name="Kataoka E."/>
            <person name="Keightley P.D."/>
            <person name="Kheradpour P."/>
            <person name="Kirkness E.F."/>
            <person name="Koerich L.B."/>
            <person name="Kristiansen K."/>
            <person name="Kudrna D."/>
            <person name="Kulathinal R.J."/>
            <person name="Kumar S."/>
            <person name="Kwok R."/>
            <person name="Lander E."/>
            <person name="Langley C.H."/>
            <person name="Lapoint R."/>
            <person name="Lazzaro B.P."/>
            <person name="Lee S.J."/>
            <person name="Levesque L."/>
            <person name="Li R."/>
            <person name="Lin C.F."/>
            <person name="Lin M.F."/>
            <person name="Lindblad-Toh K."/>
            <person name="Llopart A."/>
            <person name="Long M."/>
            <person name="Low L."/>
            <person name="Lozovsky E."/>
            <person name="Lu J."/>
            <person name="Luo M."/>
            <person name="Machado C.A."/>
            <person name="Makalowski W."/>
            <person name="Marzo M."/>
            <person name="Matsuda M."/>
            <person name="Matzkin L."/>
            <person name="McAllister B."/>
            <person name="McBride C.S."/>
            <person name="McKernan B."/>
            <person name="McKernan K."/>
            <person name="Mendez-Lago M."/>
            <person name="Minx P."/>
            <person name="Mollenhauer M.U."/>
            <person name="Montooth K."/>
            <person name="Mount S.M."/>
            <person name="Mu X."/>
            <person name="Myers E."/>
            <person name="Negre B."/>
            <person name="Newfeld S."/>
            <person name="Nielsen R."/>
            <person name="Noor M.A."/>
            <person name="O'Grady P."/>
            <person name="Pachter L."/>
            <person name="Papaceit M."/>
            <person name="Parisi M.J."/>
            <person name="Parisi M."/>
            <person name="Parts L."/>
            <person name="Pedersen J.S."/>
            <person name="Pesole G."/>
            <person name="Phillippy A.M."/>
            <person name="Ponting C.P."/>
            <person name="Pop M."/>
            <person name="Porcelli D."/>
            <person name="Powell J.R."/>
            <person name="Prohaska S."/>
            <person name="Pruitt K."/>
            <person name="Puig M."/>
            <person name="Quesneville H."/>
            <person name="Ram K.R."/>
            <person name="Rand D."/>
            <person name="Rasmussen M.D."/>
            <person name="Reed L.K."/>
            <person name="Reenan R."/>
            <person name="Reily A."/>
            <person name="Remington K.A."/>
            <person name="Rieger T.T."/>
            <person name="Ritchie M.G."/>
            <person name="Robin C."/>
            <person name="Rogers Y.H."/>
            <person name="Rohde C."/>
            <person name="Rozas J."/>
            <person name="Rubenfield M.J."/>
            <person name="Ruiz A."/>
            <person name="Russo S."/>
            <person name="Salzberg S.L."/>
            <person name="Sanchez-Gracia A."/>
            <person name="Saranga D.J."/>
            <person name="Sato H."/>
            <person name="Schaeffer S.W."/>
            <person name="Schatz M.C."/>
            <person name="Schlenke T."/>
            <person name="Schwartz R."/>
            <person name="Segarra C."/>
            <person name="Singh R.S."/>
            <person name="Sirot L."/>
            <person name="Sirota M."/>
            <person name="Sisneros N.B."/>
            <person name="Smith C.D."/>
            <person name="Smith T.F."/>
            <person name="Spieth J."/>
            <person name="Stage D.E."/>
            <person name="Stark A."/>
            <person name="Stephan W."/>
            <person name="Strausberg R.L."/>
            <person name="Strempel S."/>
            <person name="Sturgill D."/>
            <person name="Sutton G."/>
            <person name="Sutton G.G."/>
            <person name="Tao W."/>
            <person name="Teichmann S."/>
            <person name="Tobari Y.N."/>
            <person name="Tomimura Y."/>
            <person name="Tsolas J.M."/>
            <person name="Valente V.L."/>
            <person name="Venter E."/>
            <person name="Venter J.C."/>
            <person name="Vicario S."/>
            <person name="Vieira F.G."/>
            <person name="Vilella A.J."/>
            <person name="Villasante A."/>
            <person name="Walenz B."/>
            <person name="Wang J."/>
            <person name="Wasserman M."/>
            <person name="Watts T."/>
            <person name="Wilson D."/>
            <person name="Wilson R.K."/>
            <person name="Wing R.A."/>
            <person name="Wolfner M.F."/>
            <person name="Wong A."/>
            <person name="Wong G.K."/>
            <person name="Wu C.I."/>
            <person name="Wu G."/>
            <person name="Yamamoto D."/>
            <person name="Yang H.P."/>
            <person name="Yang S.P."/>
            <person name="Yorke J.A."/>
            <person name="Yoshida K."/>
            <person name="Zdobnov E."/>
            <person name="Zhang P."/>
            <person name="Zhang Y."/>
            <person name="Zimin A.V."/>
            <person name="Baldwin J."/>
            <person name="Abdouelleil A."/>
            <person name="Abdulkadir J."/>
            <person name="Abebe A."/>
            <person name="Abera B."/>
            <person name="Abreu J."/>
            <person name="Acer S.C."/>
            <person name="Aftuck L."/>
            <person name="Alexander A."/>
            <person name="An P."/>
            <person name="Anderson E."/>
            <person name="Anderson S."/>
            <person name="Arachi H."/>
            <person name="Azer M."/>
            <person name="Bachantsang P."/>
            <person name="Barry A."/>
            <person name="Bayul T."/>
            <person name="Berlin A."/>
            <person name="Bessette D."/>
            <person name="Bloom T."/>
            <person name="Blye J."/>
            <person name="Boguslavskiy L."/>
            <person name="Bonnet C."/>
            <person name="Boukhgalter B."/>
            <person name="Bourzgui I."/>
            <person name="Brown A."/>
            <person name="Cahill P."/>
            <person name="Channer S."/>
            <person name="Cheshatsang Y."/>
            <person name="Chuda L."/>
            <person name="Citroen M."/>
            <person name="Collymore A."/>
            <person name="Cooke P."/>
            <person name="Costello M."/>
            <person name="D'Aco K."/>
            <person name="Daza R."/>
            <person name="De Haan G."/>
            <person name="DeGray S."/>
            <person name="DeMaso C."/>
            <person name="Dhargay N."/>
            <person name="Dooley K."/>
            <person name="Dooley E."/>
            <person name="Doricent M."/>
            <person name="Dorje P."/>
            <person name="Dorjee K."/>
            <person name="Dupes A."/>
            <person name="Elong R."/>
            <person name="Falk J."/>
            <person name="Farina A."/>
            <person name="Faro S."/>
            <person name="Ferguson D."/>
            <person name="Fisher S."/>
            <person name="Foley C.D."/>
            <person name="Franke A."/>
            <person name="Friedrich D."/>
            <person name="Gadbois L."/>
            <person name="Gearin G."/>
            <person name="Gearin C.R."/>
            <person name="Giannoukos G."/>
            <person name="Goode T."/>
            <person name="Graham J."/>
            <person name="Grandbois E."/>
            <person name="Grewal S."/>
            <person name="Gyaltsen K."/>
            <person name="Hafez N."/>
            <person name="Hagos B."/>
            <person name="Hall J."/>
            <person name="Henson C."/>
            <person name="Hollinger A."/>
            <person name="Honan T."/>
            <person name="Huard M.D."/>
            <person name="Hughes L."/>
            <person name="Hurhula B."/>
            <person name="Husby M.E."/>
            <person name="Kamat A."/>
            <person name="Kanga B."/>
            <person name="Kashin S."/>
            <person name="Khazanovich D."/>
            <person name="Kisner P."/>
            <person name="Lance K."/>
            <person name="Lara M."/>
            <person name="Lee W."/>
            <person name="Lennon N."/>
            <person name="Letendre F."/>
            <person name="LeVine R."/>
            <person name="Lipovsky A."/>
            <person name="Liu X."/>
            <person name="Liu J."/>
            <person name="Liu S."/>
            <person name="Lokyitsang T."/>
            <person name="Lokyitsang Y."/>
            <person name="Lubonja R."/>
            <person name="Lui A."/>
            <person name="MacDonald P."/>
            <person name="Magnisalis V."/>
            <person name="Maru K."/>
            <person name="Matthews C."/>
            <person name="McCusker W."/>
            <person name="McDonough S."/>
            <person name="Mehta T."/>
            <person name="Meldrim J."/>
            <person name="Meneus L."/>
            <person name="Mihai O."/>
            <person name="Mihalev A."/>
            <person name="Mihova T."/>
            <person name="Mittelman R."/>
            <person name="Mlenga V."/>
            <person name="Montmayeur A."/>
            <person name="Mulrain L."/>
            <person name="Navidi A."/>
            <person name="Naylor J."/>
            <person name="Negash T."/>
            <person name="Nguyen T."/>
            <person name="Nguyen N."/>
            <person name="Nicol R."/>
            <person name="Norbu C."/>
            <person name="Norbu N."/>
            <person name="Novod N."/>
            <person name="O'Neill B."/>
            <person name="Osman S."/>
            <person name="Markiewicz E."/>
            <person name="Oyono O.L."/>
            <person name="Patti C."/>
            <person name="Phunkhang P."/>
            <person name="Pierre F."/>
            <person name="Priest M."/>
            <person name="Raghuraman S."/>
            <person name="Rege F."/>
            <person name="Reyes R."/>
            <person name="Rise C."/>
            <person name="Rogov P."/>
            <person name="Ross K."/>
            <person name="Ryan E."/>
            <person name="Settipalli S."/>
            <person name="Shea T."/>
            <person name="Sherpa N."/>
            <person name="Shi L."/>
            <person name="Shih D."/>
            <person name="Sparrow T."/>
            <person name="Spaulding J."/>
            <person name="Stalker J."/>
            <person name="Stange-Thomann N."/>
            <person name="Stavropoulos S."/>
            <person name="Stone C."/>
            <person name="Strader C."/>
            <person name="Tesfaye S."/>
            <person name="Thomson T."/>
            <person name="Thoulutsang Y."/>
            <person name="Thoulutsang D."/>
            <person name="Topham K."/>
            <person name="Topping I."/>
            <person name="Tsamla T."/>
            <person name="Vassiliev H."/>
            <person name="Vo A."/>
            <person name="Wangchuk T."/>
            <person name="Wangdi T."/>
            <person name="Weiand M."/>
            <person name="Wilkinson J."/>
            <person name="Wilson A."/>
            <person name="Yadav S."/>
            <person name="Young G."/>
            <person name="Yu Q."/>
            <person name="Zembek L."/>
            <person name="Zhong D."/>
            <person name="Zimmer A."/>
            <person name="Zwirko Z."/>
            <person name="Jaffe D.B."/>
            <person name="Alvarez P."/>
            <person name="Brockman W."/>
            <person name="Butler J."/>
            <person name="Chin C."/>
            <person name="Gnerre S."/>
            <person name="Grabherr M."/>
            <person name="Kleber M."/>
            <person name="Mauceli E."/>
            <person name="MacCallum I."/>
        </authorList>
    </citation>
    <scope>NUCLEOTIDE SEQUENCE [LARGE SCALE GENOMIC DNA]</scope>
    <source>
        <strain evidence="2 3">TSC#14021-0224.01</strain>
    </source>
</reference>